<dbReference type="HOGENOM" id="CLU_002333_7_3_3"/>
<dbReference type="Pfam" id="PF00773">
    <property type="entry name" value="RNB"/>
    <property type="match status" value="1"/>
</dbReference>
<dbReference type="AlphaFoldDB" id="A3PD19"/>
<proteinExistence type="predicted"/>
<evidence type="ECO:0000313" key="5">
    <source>
        <dbReference type="EMBL" id="ABO17644.1"/>
    </source>
</evidence>
<dbReference type="Gene3D" id="2.40.50.140">
    <property type="entry name" value="Nucleic acid-binding proteins"/>
    <property type="match status" value="2"/>
</dbReference>
<dbReference type="SUPFAM" id="SSF50249">
    <property type="entry name" value="Nucleic acid-binding proteins"/>
    <property type="match status" value="3"/>
</dbReference>
<evidence type="ECO:0000256" key="1">
    <source>
        <dbReference type="ARBA" id="ARBA00022722"/>
    </source>
</evidence>
<reference evidence="5 6" key="1">
    <citation type="journal article" date="2007" name="PLoS Genet.">
        <title>Patterns and implications of gene gain and loss in the evolution of Prochlorococcus.</title>
        <authorList>
            <person name="Kettler G.C."/>
            <person name="Martiny A.C."/>
            <person name="Huang K."/>
            <person name="Zucker J."/>
            <person name="Coleman M.L."/>
            <person name="Rodrigue S."/>
            <person name="Chen F."/>
            <person name="Lapidus A."/>
            <person name="Ferriera S."/>
            <person name="Johnson J."/>
            <person name="Steglich C."/>
            <person name="Church G.M."/>
            <person name="Richardson P."/>
            <person name="Chisholm S.W."/>
        </authorList>
    </citation>
    <scope>NUCLEOTIDE SEQUENCE [LARGE SCALE GENOMIC DNA]</scope>
    <source>
        <strain evidence="5 6">MIT 9301</strain>
    </source>
</reference>
<dbReference type="GO" id="GO:0003723">
    <property type="term" value="F:RNA binding"/>
    <property type="evidence" value="ECO:0007669"/>
    <property type="project" value="InterPro"/>
</dbReference>
<dbReference type="SMART" id="SM00955">
    <property type="entry name" value="RNB"/>
    <property type="match status" value="1"/>
</dbReference>
<protein>
    <submittedName>
        <fullName evidence="5">Putative acetazolamide conferring resistance protein Zam</fullName>
    </submittedName>
</protein>
<dbReference type="GO" id="GO:0004527">
    <property type="term" value="F:exonuclease activity"/>
    <property type="evidence" value="ECO:0007669"/>
    <property type="project" value="UniProtKB-KW"/>
</dbReference>
<dbReference type="KEGG" id="pmg:P9301_10211"/>
<dbReference type="InterPro" id="IPR003029">
    <property type="entry name" value="S1_domain"/>
</dbReference>
<dbReference type="CDD" id="cd04471">
    <property type="entry name" value="S1_RNase_R"/>
    <property type="match status" value="1"/>
</dbReference>
<keyword evidence="3" id="KW-0269">Exonuclease</keyword>
<keyword evidence="6" id="KW-1185">Reference proteome</keyword>
<gene>
    <name evidence="5" type="primary">vacB</name>
    <name evidence="5" type="ordered locus">P9301_10211</name>
</gene>
<dbReference type="Pfam" id="PF08206">
    <property type="entry name" value="OB_RNB"/>
    <property type="match status" value="1"/>
</dbReference>
<dbReference type="Proteomes" id="UP000001430">
    <property type="component" value="Chromosome"/>
</dbReference>
<dbReference type="STRING" id="167546.P9301_10211"/>
<evidence type="ECO:0000259" key="4">
    <source>
        <dbReference type="PROSITE" id="PS50126"/>
    </source>
</evidence>
<evidence type="ECO:0000256" key="2">
    <source>
        <dbReference type="ARBA" id="ARBA00022801"/>
    </source>
</evidence>
<dbReference type="GO" id="GO:0004540">
    <property type="term" value="F:RNA nuclease activity"/>
    <property type="evidence" value="ECO:0007669"/>
    <property type="project" value="InterPro"/>
</dbReference>
<dbReference type="Pfam" id="PF00575">
    <property type="entry name" value="S1"/>
    <property type="match status" value="1"/>
</dbReference>
<dbReference type="eggNOG" id="COG0557">
    <property type="taxonomic scope" value="Bacteria"/>
</dbReference>
<name>A3PD19_PROM0</name>
<evidence type="ECO:0000256" key="3">
    <source>
        <dbReference type="ARBA" id="ARBA00022839"/>
    </source>
</evidence>
<keyword evidence="1" id="KW-0540">Nuclease</keyword>
<dbReference type="SMART" id="SM00316">
    <property type="entry name" value="S1"/>
    <property type="match status" value="1"/>
</dbReference>
<dbReference type="InterPro" id="IPR001900">
    <property type="entry name" value="RNase_II/R"/>
</dbReference>
<feature type="domain" description="S1 motif" evidence="4">
    <location>
        <begin position="672"/>
        <end position="753"/>
    </location>
</feature>
<dbReference type="InterPro" id="IPR012340">
    <property type="entry name" value="NA-bd_OB-fold"/>
</dbReference>
<dbReference type="PROSITE" id="PS50126">
    <property type="entry name" value="S1"/>
    <property type="match status" value="1"/>
</dbReference>
<sequence length="753" mass="87536">MYTPKLIYNFILIMFTSSSIIDNLNQSEGLEYKKLCRLLKITKKSDKDKLDIALTALEKLEIINKNESDEYTCIKDSDHLVAKIRCSSKGYCFAVRGKDKEDIYIKENLLNYAWNGDKVLVRIIKEGYRRRSPEGIVDCILERSNQILLSKVEIINNDVYAIPIDDRILSKIKLPKENKKYIFNPDNKNIVKVEIDRFPIGQEEGLGHVIQELTLNNNEEYDSDFVLSKSNIAKSYNLNHIESKKIEKRERIDLTDKNSYLFKSWSSNNSPMLPMIQIEQVKNNNTKLWIHTNNLAERVDLNSKKSQEILLKRFESLPLLNDWENYLSEAIRNDSEFKLGKKSEAISLCVHLNSDNEIIDWSFHLTLVKCSLIVGSDHTDALLSRKSKSRITSRVLKPIKEYIEDLDKILEISFSFRQKHLLEGKVEIPAPVNKIKAIEEFFIHNPAEYSKGYFESLNKEDCQTFLSPILYEANLIWFKHSNKYGLKSAGYISKGIDYVNANEIIKYSEFIDNDMELNEDGNLTFSQVIKICGDDNKKRILHKLLINEFEDNEIRLISKNPDNDESEKLFISPWTIPSFDFTNLINQYCIFNMIINGKKSKKNNINEINISESNSLDLVNWDIFNSSISKNLEALFNKLLIDKHNEFKYKVNQYKSNMISIKKVRKAEKLLGNTYSGFILSVQTYGFFVEISELNVEGLVHVSTLNNDWYEYRSRQNLLIGRKSKKSYKVGDAIEVKIIKVDILKYQIDLELT</sequence>
<dbReference type="EMBL" id="CP000576">
    <property type="protein sequence ID" value="ABO17644.1"/>
    <property type="molecule type" value="Genomic_DNA"/>
</dbReference>
<dbReference type="InterPro" id="IPR013223">
    <property type="entry name" value="RNase_B_OB_dom"/>
</dbReference>
<keyword evidence="2" id="KW-0378">Hydrolase</keyword>
<accession>A3PD19</accession>
<organism evidence="5 6">
    <name type="scientific">Prochlorococcus marinus (strain MIT 9301)</name>
    <dbReference type="NCBI Taxonomy" id="167546"/>
    <lineage>
        <taxon>Bacteria</taxon>
        <taxon>Bacillati</taxon>
        <taxon>Cyanobacteriota</taxon>
        <taxon>Cyanophyceae</taxon>
        <taxon>Synechococcales</taxon>
        <taxon>Prochlorococcaceae</taxon>
        <taxon>Prochlorococcus</taxon>
    </lineage>
</organism>
<evidence type="ECO:0000313" key="6">
    <source>
        <dbReference type="Proteomes" id="UP000001430"/>
    </source>
</evidence>